<reference evidence="2 3" key="1">
    <citation type="submission" date="2019-03" db="EMBL/GenBank/DDBJ databases">
        <title>Subsurface microbial communities from deep shales in Ohio and West Virginia, USA.</title>
        <authorList>
            <person name="Wrighton K."/>
        </authorList>
    </citation>
    <scope>NUCLEOTIDE SEQUENCE [LARGE SCALE GENOMIC DNA]</scope>
    <source>
        <strain evidence="2 3">MSL 6dP</strain>
    </source>
</reference>
<feature type="domain" description="Putative heavy-metal chelation" evidence="1">
    <location>
        <begin position="137"/>
        <end position="221"/>
    </location>
</feature>
<proteinExistence type="predicted"/>
<name>A0A4R8HA61_9FIRM</name>
<accession>A0A4R8HA61</accession>
<organism evidence="2 3">
    <name type="scientific">Orenia marismortui</name>
    <dbReference type="NCBI Taxonomy" id="46469"/>
    <lineage>
        <taxon>Bacteria</taxon>
        <taxon>Bacillati</taxon>
        <taxon>Bacillota</taxon>
        <taxon>Clostridia</taxon>
        <taxon>Halanaerobiales</taxon>
        <taxon>Halobacteroidaceae</taxon>
        <taxon>Orenia</taxon>
    </lineage>
</organism>
<dbReference type="Pfam" id="PF04016">
    <property type="entry name" value="DUF364"/>
    <property type="match status" value="1"/>
</dbReference>
<evidence type="ECO:0000259" key="1">
    <source>
        <dbReference type="Pfam" id="PF04016"/>
    </source>
</evidence>
<evidence type="ECO:0000313" key="3">
    <source>
        <dbReference type="Proteomes" id="UP000295832"/>
    </source>
</evidence>
<evidence type="ECO:0000313" key="2">
    <source>
        <dbReference type="EMBL" id="TDX52709.1"/>
    </source>
</evidence>
<dbReference type="STRING" id="926561.GCA_000379025_00247"/>
<dbReference type="InterPro" id="IPR007161">
    <property type="entry name" value="DUF364"/>
</dbReference>
<sequence length="250" mass="27984">MGVLARAKEKFKEIIMKNELLNQDIMISARGLSSEKAIGNPKRDDFPLLTGKEVMIQAEFKGSYGQAFTDHPGNFQGSLQEIMDLPLENNYQRGLLLATINAVLRSLALAERTVHCKNEEPELCAREMAKWIHDNLNNIEKIGIIGYQPAILEACTKLLGAKQLMITDLNQKKIATKSFGVEVWDGSKDNQRLIQEADLILFTGSSIINATIDNLLKMISDYQKNYFIFGNTISGVASLLELPQLCFYGR</sequence>
<gene>
    <name evidence="2" type="ORF">C7959_10563</name>
</gene>
<dbReference type="Gene3D" id="3.40.50.11590">
    <property type="match status" value="1"/>
</dbReference>
<keyword evidence="3" id="KW-1185">Reference proteome</keyword>
<protein>
    <submittedName>
        <fullName evidence="2">Putative heavy-metal chelation protein</fullName>
    </submittedName>
</protein>
<dbReference type="AlphaFoldDB" id="A0A4R8HA61"/>
<dbReference type="EMBL" id="SOEG01000005">
    <property type="protein sequence ID" value="TDX52709.1"/>
    <property type="molecule type" value="Genomic_DNA"/>
</dbReference>
<dbReference type="SUPFAM" id="SSF159713">
    <property type="entry name" value="Dhaf3308-like"/>
    <property type="match status" value="1"/>
</dbReference>
<comment type="caution">
    <text evidence="2">The sequence shown here is derived from an EMBL/GenBank/DDBJ whole genome shotgun (WGS) entry which is preliminary data.</text>
</comment>
<dbReference type="RefSeq" id="WP_134115418.1">
    <property type="nucleotide sequence ID" value="NZ_SOEG01000005.1"/>
</dbReference>
<dbReference type="Proteomes" id="UP000295832">
    <property type="component" value="Unassembled WGS sequence"/>
</dbReference>